<evidence type="ECO:0000259" key="3">
    <source>
        <dbReference type="Pfam" id="PF13439"/>
    </source>
</evidence>
<keyword evidence="1" id="KW-0808">Transferase</keyword>
<evidence type="ECO:0000259" key="2">
    <source>
        <dbReference type="Pfam" id="PF00534"/>
    </source>
</evidence>
<dbReference type="GO" id="GO:0016757">
    <property type="term" value="F:glycosyltransferase activity"/>
    <property type="evidence" value="ECO:0007669"/>
    <property type="project" value="InterPro"/>
</dbReference>
<dbReference type="EMBL" id="UINC01115987">
    <property type="protein sequence ID" value="SVC87407.1"/>
    <property type="molecule type" value="Genomic_DNA"/>
</dbReference>
<dbReference type="Pfam" id="PF13439">
    <property type="entry name" value="Glyco_transf_4"/>
    <property type="match status" value="1"/>
</dbReference>
<dbReference type="GO" id="GO:0009103">
    <property type="term" value="P:lipopolysaccharide biosynthetic process"/>
    <property type="evidence" value="ECO:0007669"/>
    <property type="project" value="TreeGrafter"/>
</dbReference>
<feature type="non-terminal residue" evidence="4">
    <location>
        <position position="1"/>
    </location>
</feature>
<feature type="domain" description="Glycosyltransferase subfamily 4-like N-terminal" evidence="3">
    <location>
        <begin position="60"/>
        <end position="177"/>
    </location>
</feature>
<sequence>SPRVLVSGVVLGQPMGGVRRHNVELLPRVTSLLEAGGGGLSVMEGAEPITFTLPGSVSRIQTQVPSGPAWKRAMFEGNSIRRLLSKPEGNFDLVHFGHLPVPRSLSLPFTLTVHDMRSIEEARSSRLSRAIAHRLHQSAVERAACVITVSDTIAADVIRHFGIEPARIRVVPNAADHVEVLPRDVRQDAPILHVGHVERHKNLELLIRAIAVDPNLPPLTLAGAPKGDEANRLMKLAAELGVDRRVRFLGRFDDRELPTLYAQAACVALPSTIEGFGIVALEAQRAGVPLCVSGAGALTEVAGSHVPHFTSDNPVDCARAIQAALAIPS</sequence>
<dbReference type="SUPFAM" id="SSF53756">
    <property type="entry name" value="UDP-Glycosyltransferase/glycogen phosphorylase"/>
    <property type="match status" value="1"/>
</dbReference>
<organism evidence="4">
    <name type="scientific">marine metagenome</name>
    <dbReference type="NCBI Taxonomy" id="408172"/>
    <lineage>
        <taxon>unclassified sequences</taxon>
        <taxon>metagenomes</taxon>
        <taxon>ecological metagenomes</taxon>
    </lineage>
</organism>
<dbReference type="InterPro" id="IPR001296">
    <property type="entry name" value="Glyco_trans_1"/>
</dbReference>
<dbReference type="PANTHER" id="PTHR46401:SF2">
    <property type="entry name" value="GLYCOSYLTRANSFERASE WBBK-RELATED"/>
    <property type="match status" value="1"/>
</dbReference>
<evidence type="ECO:0000256" key="1">
    <source>
        <dbReference type="ARBA" id="ARBA00022679"/>
    </source>
</evidence>
<evidence type="ECO:0008006" key="5">
    <source>
        <dbReference type="Google" id="ProtNLM"/>
    </source>
</evidence>
<dbReference type="Gene3D" id="3.40.50.2000">
    <property type="entry name" value="Glycogen Phosphorylase B"/>
    <property type="match status" value="2"/>
</dbReference>
<feature type="non-terminal residue" evidence="4">
    <location>
        <position position="329"/>
    </location>
</feature>
<feature type="domain" description="Glycosyl transferase family 1" evidence="2">
    <location>
        <begin position="191"/>
        <end position="326"/>
    </location>
</feature>
<dbReference type="AlphaFoldDB" id="A0A382QR43"/>
<accession>A0A382QR43</accession>
<dbReference type="InterPro" id="IPR028098">
    <property type="entry name" value="Glyco_trans_4-like_N"/>
</dbReference>
<name>A0A382QR43_9ZZZZ</name>
<dbReference type="CDD" id="cd03809">
    <property type="entry name" value="GT4_MtfB-like"/>
    <property type="match status" value="1"/>
</dbReference>
<dbReference type="Pfam" id="PF00534">
    <property type="entry name" value="Glycos_transf_1"/>
    <property type="match status" value="1"/>
</dbReference>
<proteinExistence type="predicted"/>
<dbReference type="PANTHER" id="PTHR46401">
    <property type="entry name" value="GLYCOSYLTRANSFERASE WBBK-RELATED"/>
    <property type="match status" value="1"/>
</dbReference>
<reference evidence="4" key="1">
    <citation type="submission" date="2018-05" db="EMBL/GenBank/DDBJ databases">
        <authorList>
            <person name="Lanie J.A."/>
            <person name="Ng W.-L."/>
            <person name="Kazmierczak K.M."/>
            <person name="Andrzejewski T.M."/>
            <person name="Davidsen T.M."/>
            <person name="Wayne K.J."/>
            <person name="Tettelin H."/>
            <person name="Glass J.I."/>
            <person name="Rusch D."/>
            <person name="Podicherti R."/>
            <person name="Tsui H.-C.T."/>
            <person name="Winkler M.E."/>
        </authorList>
    </citation>
    <scope>NUCLEOTIDE SEQUENCE</scope>
</reference>
<protein>
    <recommendedName>
        <fullName evidence="5">Glycosyltransferase subfamily 4-like N-terminal domain-containing protein</fullName>
    </recommendedName>
</protein>
<gene>
    <name evidence="4" type="ORF">METZ01_LOCUS340261</name>
</gene>
<evidence type="ECO:0000313" key="4">
    <source>
        <dbReference type="EMBL" id="SVC87407.1"/>
    </source>
</evidence>